<organism evidence="1 2">
    <name type="scientific">Elysia marginata</name>
    <dbReference type="NCBI Taxonomy" id="1093978"/>
    <lineage>
        <taxon>Eukaryota</taxon>
        <taxon>Metazoa</taxon>
        <taxon>Spiralia</taxon>
        <taxon>Lophotrochozoa</taxon>
        <taxon>Mollusca</taxon>
        <taxon>Gastropoda</taxon>
        <taxon>Heterobranchia</taxon>
        <taxon>Euthyneura</taxon>
        <taxon>Panpulmonata</taxon>
        <taxon>Sacoglossa</taxon>
        <taxon>Placobranchoidea</taxon>
        <taxon>Plakobranchidae</taxon>
        <taxon>Elysia</taxon>
    </lineage>
</organism>
<dbReference type="AlphaFoldDB" id="A0AAV4GLD4"/>
<evidence type="ECO:0000313" key="1">
    <source>
        <dbReference type="EMBL" id="GFR85491.1"/>
    </source>
</evidence>
<keyword evidence="2" id="KW-1185">Reference proteome</keyword>
<protein>
    <submittedName>
        <fullName evidence="1">Complement component C3</fullName>
    </submittedName>
</protein>
<reference evidence="1 2" key="1">
    <citation type="journal article" date="2021" name="Elife">
        <title>Chloroplast acquisition without the gene transfer in kleptoplastic sea slugs, Plakobranchus ocellatus.</title>
        <authorList>
            <person name="Maeda T."/>
            <person name="Takahashi S."/>
            <person name="Yoshida T."/>
            <person name="Shimamura S."/>
            <person name="Takaki Y."/>
            <person name="Nagai Y."/>
            <person name="Toyoda A."/>
            <person name="Suzuki Y."/>
            <person name="Arimoto A."/>
            <person name="Ishii H."/>
            <person name="Satoh N."/>
            <person name="Nishiyama T."/>
            <person name="Hasebe M."/>
            <person name="Maruyama T."/>
            <person name="Minagawa J."/>
            <person name="Obokata J."/>
            <person name="Shigenobu S."/>
        </authorList>
    </citation>
    <scope>NUCLEOTIDE SEQUENCE [LARGE SCALE GENOMIC DNA]</scope>
</reference>
<dbReference type="Gene3D" id="2.60.40.1930">
    <property type="match status" value="2"/>
</dbReference>
<evidence type="ECO:0000313" key="2">
    <source>
        <dbReference type="Proteomes" id="UP000762676"/>
    </source>
</evidence>
<comment type="caution">
    <text evidence="1">The sequence shown here is derived from an EMBL/GenBank/DDBJ whole genome shotgun (WGS) entry which is preliminary data.</text>
</comment>
<proteinExistence type="predicted"/>
<name>A0AAV4GLD4_9GAST</name>
<gene>
    <name evidence="1" type="ORF">ElyMa_006029600</name>
</gene>
<dbReference type="Proteomes" id="UP000762676">
    <property type="component" value="Unassembled WGS sequence"/>
</dbReference>
<dbReference type="EMBL" id="BMAT01012087">
    <property type="protein sequence ID" value="GFR85491.1"/>
    <property type="molecule type" value="Genomic_DNA"/>
</dbReference>
<accession>A0AAV4GLD4</accession>
<sequence length="127" mass="14399">MAKSGNLYQHDRVKKGASLCPAEYDVKFRVYLQDQTEQKRIFSENNVTVRPDEVSTTTVAMRVSDLPPEPDPPSPHARVFVSLVVETVGHMPHFRKEVSLLVNLRPGYIFVQSDKPLYTPHQTGKHA</sequence>